<dbReference type="AlphaFoldDB" id="A0A7S3AYH9"/>
<accession>A0A7S3AYH9</accession>
<evidence type="ECO:0000256" key="1">
    <source>
        <dbReference type="SAM" id="MobiDB-lite"/>
    </source>
</evidence>
<gene>
    <name evidence="3" type="ORF">HERI1096_LOCUS17870</name>
</gene>
<evidence type="ECO:0000256" key="2">
    <source>
        <dbReference type="SAM" id="Phobius"/>
    </source>
</evidence>
<reference evidence="3" key="1">
    <citation type="submission" date="2021-01" db="EMBL/GenBank/DDBJ databases">
        <authorList>
            <person name="Corre E."/>
            <person name="Pelletier E."/>
            <person name="Niang G."/>
            <person name="Scheremetjew M."/>
            <person name="Finn R."/>
            <person name="Kale V."/>
            <person name="Holt S."/>
            <person name="Cochrane G."/>
            <person name="Meng A."/>
            <person name="Brown T."/>
            <person name="Cohen L."/>
        </authorList>
    </citation>
    <scope>NUCLEOTIDE SEQUENCE</scope>
    <source>
        <strain evidence="3">CCMP281</strain>
    </source>
</reference>
<sequence length="111" mass="12277">MVQGWTWADLVDREMRLFVAQVPQEWKFLACLLSAIAISVVLIAIKNHMARLGGKVAKRRLRAVGSVLKSVFRTTTGNRVLRKTAFASATKRHQMEAGSQQQGVAADAAER</sequence>
<evidence type="ECO:0000313" key="3">
    <source>
        <dbReference type="EMBL" id="CAE0117171.1"/>
    </source>
</evidence>
<keyword evidence="2" id="KW-0472">Membrane</keyword>
<keyword evidence="2" id="KW-1133">Transmembrane helix</keyword>
<keyword evidence="2" id="KW-0812">Transmembrane</keyword>
<dbReference type="EMBL" id="HBHX01032083">
    <property type="protein sequence ID" value="CAE0117171.1"/>
    <property type="molecule type" value="Transcribed_RNA"/>
</dbReference>
<organism evidence="3">
    <name type="scientific">Haptolina ericina</name>
    <dbReference type="NCBI Taxonomy" id="156174"/>
    <lineage>
        <taxon>Eukaryota</taxon>
        <taxon>Haptista</taxon>
        <taxon>Haptophyta</taxon>
        <taxon>Prymnesiophyceae</taxon>
        <taxon>Prymnesiales</taxon>
        <taxon>Prymnesiaceae</taxon>
        <taxon>Haptolina</taxon>
    </lineage>
</organism>
<proteinExistence type="predicted"/>
<name>A0A7S3AYH9_9EUKA</name>
<protein>
    <submittedName>
        <fullName evidence="3">Uncharacterized protein</fullName>
    </submittedName>
</protein>
<feature type="region of interest" description="Disordered" evidence="1">
    <location>
        <begin position="90"/>
        <end position="111"/>
    </location>
</feature>
<feature type="transmembrane region" description="Helical" evidence="2">
    <location>
        <begin position="26"/>
        <end position="45"/>
    </location>
</feature>